<evidence type="ECO:0000256" key="3">
    <source>
        <dbReference type="SAM" id="MobiDB-lite"/>
    </source>
</evidence>
<feature type="region of interest" description="Disordered" evidence="3">
    <location>
        <begin position="305"/>
        <end position="418"/>
    </location>
</feature>
<gene>
    <name evidence="5" type="ORF">Rsub_11829</name>
</gene>
<sequence>VQLRRVKKYSPPAGAGDGGGLRPDTPGADSAGAGDGDAESSVASWTSWHRPSGDELLDHLGVSLLPPNDTWVTLEPGLQLMRREMTSGNPGGGGDDKSPIDTSASSGGTTHIIVVSGVSAAKVDGLIAKAWAHFREERRRKKKDPARYLYMPVPAAAPAAGEEAGSRGRWRYKRYVLSEEKKFASLFHPEKHSLLELLDAFSNKTGKFAISGYPQKLGFLLHGPPGTGKTSFIKALAQHTGRSVVSIPLSRVRTNQELMDMMMDQVVDIEGQDMPVALPFSSTIFIFEDVDACSEVVMRRAPKRAAAAAAPPPPPPPAATETTTEVTVTCDGRSRLSIKGPSHGPGGEPVTITSFDGGDEPPPAAAAADGAAGDGDGAGGGAANGGESGGENGAAAAAGDGGRGEGAEPKRAAGAAAALPRTSAVHLVTRQSSVAVPHGGGGSAGAGGGASDAADVLAGLDARTLAAVAAAAGYGADAAAAAAEEAAAEAYAPGGGGGGGGGAGEGRRVAGPVGPAGYGGWLRRGDDALNLAGLLNVLDGVVDTPGRIVVLTSNHPEKLDPALIRPGRINKKIYMGNIGFPEAVEMVNHWFGASCLGRPGADEAAARARLRGALVDGALSPAALEAMCAEHETAEELLAALEAHPELAAARAAAEARAAVVAAAARAASGEAGGRSGRAA</sequence>
<dbReference type="PROSITE" id="PS00674">
    <property type="entry name" value="AAA"/>
    <property type="match status" value="1"/>
</dbReference>
<name>A0A2V0PPB6_9CHLO</name>
<dbReference type="EMBL" id="BDRX01000142">
    <property type="protein sequence ID" value="GBF99025.1"/>
    <property type="molecule type" value="Genomic_DNA"/>
</dbReference>
<keyword evidence="2" id="KW-0067">ATP-binding</keyword>
<feature type="compositionally biased region" description="Gly residues" evidence="3">
    <location>
        <begin position="372"/>
        <end position="392"/>
    </location>
</feature>
<proteinExistence type="inferred from homology"/>
<dbReference type="SUPFAM" id="SSF52540">
    <property type="entry name" value="P-loop containing nucleoside triphosphate hydrolases"/>
    <property type="match status" value="1"/>
</dbReference>
<feature type="region of interest" description="Disordered" evidence="3">
    <location>
        <begin position="1"/>
        <end position="47"/>
    </location>
</feature>
<dbReference type="InterPro" id="IPR003959">
    <property type="entry name" value="ATPase_AAA_core"/>
</dbReference>
<evidence type="ECO:0000313" key="6">
    <source>
        <dbReference type="Proteomes" id="UP000247498"/>
    </source>
</evidence>
<dbReference type="FunCoup" id="A0A2V0PPB6">
    <property type="interactions" value="1161"/>
</dbReference>
<evidence type="ECO:0000259" key="4">
    <source>
        <dbReference type="SMART" id="SM00382"/>
    </source>
</evidence>
<feature type="region of interest" description="Disordered" evidence="3">
    <location>
        <begin position="83"/>
        <end position="105"/>
    </location>
</feature>
<evidence type="ECO:0000256" key="2">
    <source>
        <dbReference type="RuleBase" id="RU003651"/>
    </source>
</evidence>
<dbReference type="InterPro" id="IPR003960">
    <property type="entry name" value="ATPase_AAA_CS"/>
</dbReference>
<dbReference type="InParanoid" id="A0A2V0PPB6"/>
<dbReference type="GO" id="GO:0005524">
    <property type="term" value="F:ATP binding"/>
    <property type="evidence" value="ECO:0007669"/>
    <property type="project" value="UniProtKB-KW"/>
</dbReference>
<evidence type="ECO:0000256" key="1">
    <source>
        <dbReference type="ARBA" id="ARBA00007448"/>
    </source>
</evidence>
<feature type="compositionally biased region" description="Basic and acidic residues" evidence="3">
    <location>
        <begin position="402"/>
        <end position="411"/>
    </location>
</feature>
<feature type="compositionally biased region" description="Low complexity" evidence="3">
    <location>
        <begin position="319"/>
        <end position="329"/>
    </location>
</feature>
<feature type="domain" description="AAA+ ATPase" evidence="4">
    <location>
        <begin position="215"/>
        <end position="579"/>
    </location>
</feature>
<dbReference type="GO" id="GO:0016887">
    <property type="term" value="F:ATP hydrolysis activity"/>
    <property type="evidence" value="ECO:0007669"/>
    <property type="project" value="InterPro"/>
</dbReference>
<keyword evidence="6" id="KW-1185">Reference proteome</keyword>
<feature type="non-terminal residue" evidence="5">
    <location>
        <position position="1"/>
    </location>
</feature>
<evidence type="ECO:0000313" key="5">
    <source>
        <dbReference type="EMBL" id="GBF99025.1"/>
    </source>
</evidence>
<dbReference type="STRING" id="307507.A0A2V0PPB6"/>
<dbReference type="Gene3D" id="3.40.50.300">
    <property type="entry name" value="P-loop containing nucleotide triphosphate hydrolases"/>
    <property type="match status" value="2"/>
</dbReference>
<comment type="caution">
    <text evidence="5">The sequence shown here is derived from an EMBL/GenBank/DDBJ whole genome shotgun (WGS) entry which is preliminary data.</text>
</comment>
<organism evidence="5 6">
    <name type="scientific">Raphidocelis subcapitata</name>
    <dbReference type="NCBI Taxonomy" id="307507"/>
    <lineage>
        <taxon>Eukaryota</taxon>
        <taxon>Viridiplantae</taxon>
        <taxon>Chlorophyta</taxon>
        <taxon>core chlorophytes</taxon>
        <taxon>Chlorophyceae</taxon>
        <taxon>CS clade</taxon>
        <taxon>Sphaeropleales</taxon>
        <taxon>Selenastraceae</taxon>
        <taxon>Raphidocelis</taxon>
    </lineage>
</organism>
<dbReference type="PANTHER" id="PTHR23070">
    <property type="entry name" value="BCS1 AAA-TYPE ATPASE"/>
    <property type="match status" value="1"/>
</dbReference>
<dbReference type="InterPro" id="IPR003593">
    <property type="entry name" value="AAA+_ATPase"/>
</dbReference>
<dbReference type="SMART" id="SM00382">
    <property type="entry name" value="AAA"/>
    <property type="match status" value="1"/>
</dbReference>
<comment type="similarity">
    <text evidence="1">Belongs to the AAA ATPase family. BCS1 subfamily.</text>
</comment>
<protein>
    <submittedName>
        <fullName evidence="5">Ubiquinol:cytochrome C oxidoreductase biogenesis factor</fullName>
    </submittedName>
</protein>
<dbReference type="Pfam" id="PF00004">
    <property type="entry name" value="AAA"/>
    <property type="match status" value="2"/>
</dbReference>
<keyword evidence="2" id="KW-0547">Nucleotide-binding</keyword>
<reference evidence="5 6" key="1">
    <citation type="journal article" date="2018" name="Sci. Rep.">
        <title>Raphidocelis subcapitata (=Pseudokirchneriella subcapitata) provides an insight into genome evolution and environmental adaptations in the Sphaeropleales.</title>
        <authorList>
            <person name="Suzuki S."/>
            <person name="Yamaguchi H."/>
            <person name="Nakajima N."/>
            <person name="Kawachi M."/>
        </authorList>
    </citation>
    <scope>NUCLEOTIDE SEQUENCE [LARGE SCALE GENOMIC DNA]</scope>
    <source>
        <strain evidence="5 6">NIES-35</strain>
    </source>
</reference>
<dbReference type="OrthoDB" id="541358at2759"/>
<accession>A0A2V0PPB6</accession>
<dbReference type="Proteomes" id="UP000247498">
    <property type="component" value="Unassembled WGS sequence"/>
</dbReference>
<dbReference type="InterPro" id="IPR027417">
    <property type="entry name" value="P-loop_NTPase"/>
</dbReference>
<dbReference type="AlphaFoldDB" id="A0A2V0PPB6"/>
<dbReference type="InterPro" id="IPR050747">
    <property type="entry name" value="Mitochondrial_chaperone_BCS1"/>
</dbReference>